<organism evidence="3 4">
    <name type="scientific">Chaetomium fimeti</name>
    <dbReference type="NCBI Taxonomy" id="1854472"/>
    <lineage>
        <taxon>Eukaryota</taxon>
        <taxon>Fungi</taxon>
        <taxon>Dikarya</taxon>
        <taxon>Ascomycota</taxon>
        <taxon>Pezizomycotina</taxon>
        <taxon>Sordariomycetes</taxon>
        <taxon>Sordariomycetidae</taxon>
        <taxon>Sordariales</taxon>
        <taxon>Chaetomiaceae</taxon>
        <taxon>Chaetomium</taxon>
    </lineage>
</organism>
<accession>A0AAE0HDK6</accession>
<sequence>MSHSTRYQARARATNDREAHEASEMRSKILTEYDDGKPQPTHDHESFTHQNNNPKHQLPADFLSAAENSKKEELAAVVTENKALHAENGRLRAERNGFREDRNILWNQNKALNHDVNELKRELERKSTECNFLEQNVRGLMEKLNTVNTAQNQGWSLNMFSGTRNSDRAAEQLITELKTKLANDEWKIGGLQAENHKLQSEVAEHQKQLQLQTSQFSGELEAIKSNIFVNVPSLSDTAIQGKWGALCFSVRQFVSVHLPESLDLPTIQGLADVEHFDWLPDTLLRTPLLCPILLESWVWHFLCIRIFDSRSKHWAGEEGKILGILCDRFRSNLSNTRHSPTSADTVTKFHEWRVRSTHFMSTIAKPSLDNVVEVETGALLEALGPLTSCIKTQTDTNSGIYRDAHEILHQVIELAEFFRLARADFQVFITRVKLPLINPPSFGFRFDPETMEQAKTILVPRHNTVAPIVDLAVSPGLFKAGSSDGSHYHRERVLVKLQALCDVQSMLRLLKDGRGNGEESGRHYLGR</sequence>
<evidence type="ECO:0000313" key="4">
    <source>
        <dbReference type="Proteomes" id="UP001278766"/>
    </source>
</evidence>
<protein>
    <submittedName>
        <fullName evidence="3">Uncharacterized protein</fullName>
    </submittedName>
</protein>
<proteinExistence type="predicted"/>
<keyword evidence="4" id="KW-1185">Reference proteome</keyword>
<reference evidence="3" key="1">
    <citation type="journal article" date="2023" name="Mol. Phylogenet. Evol.">
        <title>Genome-scale phylogeny and comparative genomics of the fungal order Sordariales.</title>
        <authorList>
            <person name="Hensen N."/>
            <person name="Bonometti L."/>
            <person name="Westerberg I."/>
            <person name="Brannstrom I.O."/>
            <person name="Guillou S."/>
            <person name="Cros-Aarteil S."/>
            <person name="Calhoun S."/>
            <person name="Haridas S."/>
            <person name="Kuo A."/>
            <person name="Mondo S."/>
            <person name="Pangilinan J."/>
            <person name="Riley R."/>
            <person name="LaButti K."/>
            <person name="Andreopoulos B."/>
            <person name="Lipzen A."/>
            <person name="Chen C."/>
            <person name="Yan M."/>
            <person name="Daum C."/>
            <person name="Ng V."/>
            <person name="Clum A."/>
            <person name="Steindorff A."/>
            <person name="Ohm R.A."/>
            <person name="Martin F."/>
            <person name="Silar P."/>
            <person name="Natvig D.O."/>
            <person name="Lalanne C."/>
            <person name="Gautier V."/>
            <person name="Ament-Velasquez S.L."/>
            <person name="Kruys A."/>
            <person name="Hutchinson M.I."/>
            <person name="Powell A.J."/>
            <person name="Barry K."/>
            <person name="Miller A.N."/>
            <person name="Grigoriev I.V."/>
            <person name="Debuchy R."/>
            <person name="Gladieux P."/>
            <person name="Hiltunen Thoren M."/>
            <person name="Johannesson H."/>
        </authorList>
    </citation>
    <scope>NUCLEOTIDE SEQUENCE</scope>
    <source>
        <strain evidence="3">CBS 168.71</strain>
    </source>
</reference>
<dbReference type="Proteomes" id="UP001278766">
    <property type="component" value="Unassembled WGS sequence"/>
</dbReference>
<reference evidence="3" key="2">
    <citation type="submission" date="2023-06" db="EMBL/GenBank/DDBJ databases">
        <authorList>
            <consortium name="Lawrence Berkeley National Laboratory"/>
            <person name="Haridas S."/>
            <person name="Hensen N."/>
            <person name="Bonometti L."/>
            <person name="Westerberg I."/>
            <person name="Brannstrom I.O."/>
            <person name="Guillou S."/>
            <person name="Cros-Aarteil S."/>
            <person name="Calhoun S."/>
            <person name="Kuo A."/>
            <person name="Mondo S."/>
            <person name="Pangilinan J."/>
            <person name="Riley R."/>
            <person name="Labutti K."/>
            <person name="Andreopoulos B."/>
            <person name="Lipzen A."/>
            <person name="Chen C."/>
            <person name="Yanf M."/>
            <person name="Daum C."/>
            <person name="Ng V."/>
            <person name="Clum A."/>
            <person name="Steindorff A."/>
            <person name="Ohm R."/>
            <person name="Martin F."/>
            <person name="Silar P."/>
            <person name="Natvig D."/>
            <person name="Lalanne C."/>
            <person name="Gautier V."/>
            <person name="Ament-Velasquez S.L."/>
            <person name="Kruys A."/>
            <person name="Hutchinson M.I."/>
            <person name="Powell A.J."/>
            <person name="Barry K."/>
            <person name="Miller A.N."/>
            <person name="Grigoriev I.V."/>
            <person name="Debuchy R."/>
            <person name="Gladieux P."/>
            <person name="Thoren M.H."/>
            <person name="Johannesson H."/>
        </authorList>
    </citation>
    <scope>NUCLEOTIDE SEQUENCE</scope>
    <source>
        <strain evidence="3">CBS 168.71</strain>
    </source>
</reference>
<evidence type="ECO:0000313" key="3">
    <source>
        <dbReference type="EMBL" id="KAK3294583.1"/>
    </source>
</evidence>
<feature type="coiled-coil region" evidence="1">
    <location>
        <begin position="109"/>
        <end position="143"/>
    </location>
</feature>
<dbReference type="GeneID" id="87836017"/>
<name>A0AAE0HDK6_9PEZI</name>
<feature type="compositionally biased region" description="Basic and acidic residues" evidence="2">
    <location>
        <begin position="13"/>
        <end position="47"/>
    </location>
</feature>
<evidence type="ECO:0000256" key="1">
    <source>
        <dbReference type="SAM" id="Coils"/>
    </source>
</evidence>
<feature type="region of interest" description="Disordered" evidence="2">
    <location>
        <begin position="1"/>
        <end position="58"/>
    </location>
</feature>
<dbReference type="Gene3D" id="1.10.287.1490">
    <property type="match status" value="1"/>
</dbReference>
<keyword evidence="1" id="KW-0175">Coiled coil</keyword>
<dbReference type="AlphaFoldDB" id="A0AAE0HDK6"/>
<feature type="coiled-coil region" evidence="1">
    <location>
        <begin position="188"/>
        <end position="215"/>
    </location>
</feature>
<dbReference type="RefSeq" id="XP_062658097.1">
    <property type="nucleotide sequence ID" value="XM_062799069.1"/>
</dbReference>
<comment type="caution">
    <text evidence="3">The sequence shown here is derived from an EMBL/GenBank/DDBJ whole genome shotgun (WGS) entry which is preliminary data.</text>
</comment>
<gene>
    <name evidence="3" type="ORF">B0H64DRAFT_190626</name>
</gene>
<dbReference type="EMBL" id="JAUEPN010000005">
    <property type="protein sequence ID" value="KAK3294583.1"/>
    <property type="molecule type" value="Genomic_DNA"/>
</dbReference>
<evidence type="ECO:0000256" key="2">
    <source>
        <dbReference type="SAM" id="MobiDB-lite"/>
    </source>
</evidence>